<dbReference type="PANTHER" id="PTHR21072">
    <property type="entry name" value="GPI TRANSAMIDASE COMPONENT PIG-S"/>
    <property type="match status" value="1"/>
</dbReference>
<accession>A0A7R8WCY4</accession>
<evidence type="ECO:0000256" key="8">
    <source>
        <dbReference type="ARBA" id="ARBA00023136"/>
    </source>
</evidence>
<protein>
    <submittedName>
        <fullName evidence="12">Uncharacterized protein</fullName>
    </submittedName>
</protein>
<feature type="compositionally biased region" description="Low complexity" evidence="10">
    <location>
        <begin position="42"/>
        <end position="55"/>
    </location>
</feature>
<keyword evidence="5 11" id="KW-0812">Transmembrane</keyword>
<evidence type="ECO:0000256" key="1">
    <source>
        <dbReference type="ARBA" id="ARBA00004477"/>
    </source>
</evidence>
<keyword evidence="9" id="KW-0325">Glycoprotein</keyword>
<dbReference type="AlphaFoldDB" id="A0A7R8WCY4"/>
<dbReference type="UniPathway" id="UPA00196"/>
<dbReference type="Pfam" id="PF10510">
    <property type="entry name" value="PIG-S"/>
    <property type="match status" value="1"/>
</dbReference>
<dbReference type="EMBL" id="OB661004">
    <property type="protein sequence ID" value="CAD7227017.1"/>
    <property type="molecule type" value="Genomic_DNA"/>
</dbReference>
<dbReference type="PANTHER" id="PTHR21072:SF13">
    <property type="entry name" value="GPI TRANSAMIDASE COMPONENT PIG-S"/>
    <property type="match status" value="1"/>
</dbReference>
<evidence type="ECO:0000256" key="3">
    <source>
        <dbReference type="ARBA" id="ARBA00005316"/>
    </source>
</evidence>
<feature type="transmembrane region" description="Helical" evidence="11">
    <location>
        <begin position="96"/>
        <end position="115"/>
    </location>
</feature>
<dbReference type="OrthoDB" id="28748at2759"/>
<feature type="compositionally biased region" description="Low complexity" evidence="10">
    <location>
        <begin position="65"/>
        <end position="75"/>
    </location>
</feature>
<reference evidence="12" key="1">
    <citation type="submission" date="2020-11" db="EMBL/GenBank/DDBJ databases">
        <authorList>
            <person name="Tran Van P."/>
        </authorList>
    </citation>
    <scope>NUCLEOTIDE SEQUENCE</scope>
</reference>
<comment type="similarity">
    <text evidence="3">Belongs to the PIGS family.</text>
</comment>
<evidence type="ECO:0000256" key="9">
    <source>
        <dbReference type="ARBA" id="ARBA00023180"/>
    </source>
</evidence>
<dbReference type="GO" id="GO:0016255">
    <property type="term" value="P:attachment of GPI anchor to protein"/>
    <property type="evidence" value="ECO:0007669"/>
    <property type="project" value="InterPro"/>
</dbReference>
<evidence type="ECO:0000256" key="11">
    <source>
        <dbReference type="SAM" id="Phobius"/>
    </source>
</evidence>
<evidence type="ECO:0000313" key="12">
    <source>
        <dbReference type="EMBL" id="CAD7227017.1"/>
    </source>
</evidence>
<dbReference type="GO" id="GO:0042765">
    <property type="term" value="C:GPI-anchor transamidase complex"/>
    <property type="evidence" value="ECO:0007669"/>
    <property type="project" value="InterPro"/>
</dbReference>
<evidence type="ECO:0000256" key="10">
    <source>
        <dbReference type="SAM" id="MobiDB-lite"/>
    </source>
</evidence>
<evidence type="ECO:0000256" key="6">
    <source>
        <dbReference type="ARBA" id="ARBA00022824"/>
    </source>
</evidence>
<evidence type="ECO:0000256" key="5">
    <source>
        <dbReference type="ARBA" id="ARBA00022692"/>
    </source>
</evidence>
<keyword evidence="4" id="KW-0337">GPI-anchor biosynthesis</keyword>
<sequence>MDPPDPLSPSEVIDESETNLMRLRSGKRISEPPIHDVVQQESTAASSSSNSAASPPVAPAPTPTPTATSSTSATPAVYSAPADPLPPPVLMSRSQFLAALSFVVFVVVIGVPVWWATTGTYRAVLPHTDIASFSSSLRLDTSIPVTIWISSSRNRRTVESTVAQIKMLNSEFVSYDVNVASVPPAILKSFEASSNLSEEHKVLELLGEEEGVVNIVEVPARLLSSQIHVGSHRTIFVASDNVAEAVLFFMSRFSNIVLHVAIQQFGFHVAIQPSLSCLSLSTDAAFPDADLALVLTHVVGDAALKQEVARWKNAELEVDSNQLRRVPSHGTYNLIFSLLNPSPDLIRADWKPHLAFQGYLQPFMEKLSGLANFHVSSQSLYFLPLPVKGKWNDGLGCRVIPASHLPHVITPFEAKLGES</sequence>
<dbReference type="GO" id="GO:0006506">
    <property type="term" value="P:GPI anchor biosynthetic process"/>
    <property type="evidence" value="ECO:0007669"/>
    <property type="project" value="UniProtKB-UniPathway"/>
</dbReference>
<dbReference type="InterPro" id="IPR019540">
    <property type="entry name" value="PtdIno-glycan_biosynth_class_S"/>
</dbReference>
<evidence type="ECO:0000256" key="7">
    <source>
        <dbReference type="ARBA" id="ARBA00022989"/>
    </source>
</evidence>
<comment type="pathway">
    <text evidence="2">Glycolipid biosynthesis; glycosylphosphatidylinositol-anchor biosynthesis.</text>
</comment>
<comment type="subcellular location">
    <subcellularLocation>
        <location evidence="1">Endoplasmic reticulum membrane</location>
        <topology evidence="1">Multi-pass membrane protein</topology>
    </subcellularLocation>
</comment>
<evidence type="ECO:0000256" key="4">
    <source>
        <dbReference type="ARBA" id="ARBA00022502"/>
    </source>
</evidence>
<gene>
    <name evidence="12" type="ORF">CTOB1V02_LOCUS4928</name>
</gene>
<keyword evidence="6" id="KW-0256">Endoplasmic reticulum</keyword>
<proteinExistence type="inferred from homology"/>
<evidence type="ECO:0000256" key="2">
    <source>
        <dbReference type="ARBA" id="ARBA00004687"/>
    </source>
</evidence>
<keyword evidence="8 11" id="KW-0472">Membrane</keyword>
<organism evidence="12">
    <name type="scientific">Cyprideis torosa</name>
    <dbReference type="NCBI Taxonomy" id="163714"/>
    <lineage>
        <taxon>Eukaryota</taxon>
        <taxon>Metazoa</taxon>
        <taxon>Ecdysozoa</taxon>
        <taxon>Arthropoda</taxon>
        <taxon>Crustacea</taxon>
        <taxon>Oligostraca</taxon>
        <taxon>Ostracoda</taxon>
        <taxon>Podocopa</taxon>
        <taxon>Podocopida</taxon>
        <taxon>Cytherocopina</taxon>
        <taxon>Cytheroidea</taxon>
        <taxon>Cytherideidae</taxon>
        <taxon>Cyprideis</taxon>
    </lineage>
</organism>
<feature type="region of interest" description="Disordered" evidence="10">
    <location>
        <begin position="24"/>
        <end position="75"/>
    </location>
</feature>
<keyword evidence="7 11" id="KW-1133">Transmembrane helix</keyword>
<name>A0A7R8WCY4_9CRUS</name>